<dbReference type="InterPro" id="IPR027417">
    <property type="entry name" value="P-loop_NTPase"/>
</dbReference>
<dbReference type="InterPro" id="IPR037359">
    <property type="entry name" value="NST/OST"/>
</dbReference>
<evidence type="ECO:0000256" key="1">
    <source>
        <dbReference type="ARBA" id="ARBA00022679"/>
    </source>
</evidence>
<dbReference type="Pfam" id="PF00685">
    <property type="entry name" value="Sulfotransfer_1"/>
    <property type="match status" value="1"/>
</dbReference>
<protein>
    <submittedName>
        <fullName evidence="4">Sulfotransferase domain-containing protein</fullName>
    </submittedName>
</protein>
<evidence type="ECO:0000313" key="4">
    <source>
        <dbReference type="EMBL" id="TCS41697.1"/>
    </source>
</evidence>
<dbReference type="SUPFAM" id="SSF52540">
    <property type="entry name" value="P-loop containing nucleoside triphosphate hydrolases"/>
    <property type="match status" value="1"/>
</dbReference>
<evidence type="ECO:0000256" key="2">
    <source>
        <dbReference type="ARBA" id="ARBA00023180"/>
    </source>
</evidence>
<dbReference type="Gene3D" id="3.40.50.300">
    <property type="entry name" value="P-loop containing nucleotide triphosphate hydrolases"/>
    <property type="match status" value="1"/>
</dbReference>
<comment type="caution">
    <text evidence="4">The sequence shown here is derived from an EMBL/GenBank/DDBJ whole genome shotgun (WGS) entry which is preliminary data.</text>
</comment>
<proteinExistence type="predicted"/>
<dbReference type="AlphaFoldDB" id="A0A4R3IB71"/>
<feature type="domain" description="Sulfotransferase" evidence="3">
    <location>
        <begin position="4"/>
        <end position="194"/>
    </location>
</feature>
<dbReference type="PANTHER" id="PTHR10605">
    <property type="entry name" value="HEPARAN SULFATE SULFOTRANSFERASE"/>
    <property type="match status" value="1"/>
</dbReference>
<sequence length="310" mass="35502">MRQPDFMIVGAPRSGSTYLMENLLTHPQVFIPTPKGGHSTGDLHFFDVGRKEGRGNYAKGLDWYLSLYSSVEENQIAGEKTADYLADAEACKLIHEAFGSIKIVALLRDPVTRAYSHFWHERHNLGKYNTFPALLSYGKDVGDAKILSSGLYHDSLQRYQSIFGVQNVHIIIFEDLHQDPAKELQRLCQFLEIDGRYSFPLKNAQINKGTTSKKIELLRHIATSLQEYSPHIYDWCRNSFLADEVRNYFGKQRGTRQYAGESKDASKKVSIPSLKDNEISTLRDFYREDVIKLGSLLGRNMQTCWWHDSK</sequence>
<gene>
    <name evidence="4" type="ORF">BCF53_105124</name>
</gene>
<keyword evidence="2" id="KW-0325">Glycoprotein</keyword>
<keyword evidence="5" id="KW-1185">Reference proteome</keyword>
<evidence type="ECO:0000259" key="3">
    <source>
        <dbReference type="Pfam" id="PF00685"/>
    </source>
</evidence>
<accession>A0A4R3IB71</accession>
<reference evidence="4 5" key="1">
    <citation type="submission" date="2019-03" db="EMBL/GenBank/DDBJ databases">
        <title>Genomic Encyclopedia of Archaeal and Bacterial Type Strains, Phase II (KMG-II): from individual species to whole genera.</title>
        <authorList>
            <person name="Goeker M."/>
        </authorList>
    </citation>
    <scope>NUCLEOTIDE SEQUENCE [LARGE SCALE GENOMIC DNA]</scope>
    <source>
        <strain evidence="4 5">DSM 15388</strain>
    </source>
</reference>
<dbReference type="Proteomes" id="UP000295793">
    <property type="component" value="Unassembled WGS sequence"/>
</dbReference>
<dbReference type="EMBL" id="SLZR01000005">
    <property type="protein sequence ID" value="TCS41697.1"/>
    <property type="molecule type" value="Genomic_DNA"/>
</dbReference>
<dbReference type="PANTHER" id="PTHR10605:SF56">
    <property type="entry name" value="BIFUNCTIONAL HEPARAN SULFATE N-DEACETYLASE_N-SULFOTRANSFERASE"/>
    <property type="match status" value="1"/>
</dbReference>
<keyword evidence="1 4" id="KW-0808">Transferase</keyword>
<organism evidence="4 5">
    <name type="scientific">Reinekea marinisedimentorum</name>
    <dbReference type="NCBI Taxonomy" id="230495"/>
    <lineage>
        <taxon>Bacteria</taxon>
        <taxon>Pseudomonadati</taxon>
        <taxon>Pseudomonadota</taxon>
        <taxon>Gammaproteobacteria</taxon>
        <taxon>Oceanospirillales</taxon>
        <taxon>Saccharospirillaceae</taxon>
        <taxon>Reinekea</taxon>
    </lineage>
</organism>
<name>A0A4R3IB71_9GAMM</name>
<dbReference type="GO" id="GO:0008146">
    <property type="term" value="F:sulfotransferase activity"/>
    <property type="evidence" value="ECO:0007669"/>
    <property type="project" value="InterPro"/>
</dbReference>
<dbReference type="InterPro" id="IPR000863">
    <property type="entry name" value="Sulfotransferase_dom"/>
</dbReference>
<evidence type="ECO:0000313" key="5">
    <source>
        <dbReference type="Proteomes" id="UP000295793"/>
    </source>
</evidence>